<reference evidence="2 3" key="1">
    <citation type="submission" date="2014-03" db="EMBL/GenBank/DDBJ databases">
        <title>Draft genome of the hookworm Oesophagostomum dentatum.</title>
        <authorList>
            <person name="Mitreva M."/>
        </authorList>
    </citation>
    <scope>NUCLEOTIDE SEQUENCE [LARGE SCALE GENOMIC DNA]</scope>
    <source>
        <strain evidence="2 3">OD-Hann</strain>
    </source>
</reference>
<evidence type="ECO:0000313" key="2">
    <source>
        <dbReference type="EMBL" id="KHJ77801.1"/>
    </source>
</evidence>
<organism evidence="2 3">
    <name type="scientific">Oesophagostomum dentatum</name>
    <name type="common">Nodular worm</name>
    <dbReference type="NCBI Taxonomy" id="61180"/>
    <lineage>
        <taxon>Eukaryota</taxon>
        <taxon>Metazoa</taxon>
        <taxon>Ecdysozoa</taxon>
        <taxon>Nematoda</taxon>
        <taxon>Chromadorea</taxon>
        <taxon>Rhabditida</taxon>
        <taxon>Rhabditina</taxon>
        <taxon>Rhabditomorpha</taxon>
        <taxon>Strongyloidea</taxon>
        <taxon>Strongylidae</taxon>
        <taxon>Oesophagostomum</taxon>
    </lineage>
</organism>
<evidence type="ECO:0000259" key="1">
    <source>
        <dbReference type="Pfam" id="PF21039"/>
    </source>
</evidence>
<dbReference type="Proteomes" id="UP000053660">
    <property type="component" value="Unassembled WGS sequence"/>
</dbReference>
<feature type="domain" description="Centrosomal protein CEP104 Zn finger" evidence="1">
    <location>
        <begin position="1"/>
        <end position="114"/>
    </location>
</feature>
<dbReference type="InterPro" id="IPR052607">
    <property type="entry name" value="CEP104-like"/>
</dbReference>
<dbReference type="PANTHER" id="PTHR13371:SF0">
    <property type="entry name" value="CENTROSOMAL PROTEIN OF 104 KDA"/>
    <property type="match status" value="1"/>
</dbReference>
<dbReference type="EMBL" id="KN610404">
    <property type="protein sequence ID" value="KHJ77801.1"/>
    <property type="molecule type" value="Genomic_DNA"/>
</dbReference>
<gene>
    <name evidence="2" type="ORF">OESDEN_22579</name>
</gene>
<dbReference type="AlphaFoldDB" id="A0A0B1S1N8"/>
<accession>A0A0B1S1N8</accession>
<sequence length="174" mass="18887">MCQFCGESSPDFGMADRLEAHYKSSCQLMSKCRFCSKVVMVSQLDDHVINRCSFVAGRMTRCSACCLAIDATDNANGVGHPMCRGRPPPSGAQWCPLCAVAVNDSKEAWKSHLVNDCYNNPRKSGPELNLDSIPGIVEEEKKARPSSSVSTKVRSGGRMIDADKLVAALQVSRV</sequence>
<protein>
    <recommendedName>
        <fullName evidence="1">Centrosomal protein CEP104 Zn finger domain-containing protein</fullName>
    </recommendedName>
</protein>
<feature type="non-terminal residue" evidence="2">
    <location>
        <position position="174"/>
    </location>
</feature>
<dbReference type="GO" id="GO:0005929">
    <property type="term" value="C:cilium"/>
    <property type="evidence" value="ECO:0007669"/>
    <property type="project" value="TreeGrafter"/>
</dbReference>
<keyword evidence="3" id="KW-1185">Reference proteome</keyword>
<dbReference type="OrthoDB" id="66599at2759"/>
<dbReference type="PANTHER" id="PTHR13371">
    <property type="entry name" value="GLYCINE-, GLUTAMATE-, THIENYLCYCLOHEXYLPIPERIDINE-BINDING PROTEIN"/>
    <property type="match status" value="1"/>
</dbReference>
<proteinExistence type="predicted"/>
<name>A0A0B1S1N8_OESDE</name>
<dbReference type="Pfam" id="PF21039">
    <property type="entry name" value="CEP104_ZnF"/>
    <property type="match status" value="1"/>
</dbReference>
<evidence type="ECO:0000313" key="3">
    <source>
        <dbReference type="Proteomes" id="UP000053660"/>
    </source>
</evidence>
<dbReference type="InterPro" id="IPR048738">
    <property type="entry name" value="CEP104_Znf"/>
</dbReference>